<comment type="function">
    <text evidence="6">May act as a scaffolding protein within caveolar membranes. Interacts directly with G-protein alpha subunits and can functionally regulate their activity.</text>
</comment>
<dbReference type="GO" id="GO:0060090">
    <property type="term" value="F:molecular adaptor activity"/>
    <property type="evidence" value="ECO:0007669"/>
    <property type="project" value="TreeGrafter"/>
</dbReference>
<evidence type="ECO:0000313" key="8">
    <source>
        <dbReference type="Proteomes" id="UP000596742"/>
    </source>
</evidence>
<organism evidence="7 8">
    <name type="scientific">Mytilus galloprovincialis</name>
    <name type="common">Mediterranean mussel</name>
    <dbReference type="NCBI Taxonomy" id="29158"/>
    <lineage>
        <taxon>Eukaryota</taxon>
        <taxon>Metazoa</taxon>
        <taxon>Spiralia</taxon>
        <taxon>Lophotrochozoa</taxon>
        <taxon>Mollusca</taxon>
        <taxon>Bivalvia</taxon>
        <taxon>Autobranchia</taxon>
        <taxon>Pteriomorphia</taxon>
        <taxon>Mytilida</taxon>
        <taxon>Mytiloidea</taxon>
        <taxon>Mytilidae</taxon>
        <taxon>Mytilinae</taxon>
        <taxon>Mytilus</taxon>
    </lineage>
</organism>
<sequence length="172" mass="19714">MVIGESSYKLLFTEECLIKTLSSIFKQCRNFFFLISRMSEQQASTSEEVDLVNRDPNSINAHLGSLWFNDVIAEPDGIHSIDCVWKLSSKCFELWKKLCYIIMTTCCGMCIAAEWGCEFAYIAFYHIWFITPCMKVLEINCGVCQKIYSLCINCCMYPLCEACGAIFNAFKK</sequence>
<evidence type="ECO:0000256" key="5">
    <source>
        <dbReference type="ARBA" id="ARBA00023136"/>
    </source>
</evidence>
<dbReference type="OrthoDB" id="5917823at2759"/>
<evidence type="ECO:0000313" key="7">
    <source>
        <dbReference type="EMBL" id="VDI72076.1"/>
    </source>
</evidence>
<gene>
    <name evidence="7" type="ORF">MGAL_10B068282</name>
</gene>
<dbReference type="GO" id="GO:0070836">
    <property type="term" value="P:caveola assembly"/>
    <property type="evidence" value="ECO:0007669"/>
    <property type="project" value="InterPro"/>
</dbReference>
<evidence type="ECO:0000256" key="2">
    <source>
        <dbReference type="ARBA" id="ARBA00010988"/>
    </source>
</evidence>
<dbReference type="GO" id="GO:0005901">
    <property type="term" value="C:caveola"/>
    <property type="evidence" value="ECO:0007669"/>
    <property type="project" value="UniProtKB-SubCell"/>
</dbReference>
<dbReference type="GO" id="GO:0000139">
    <property type="term" value="C:Golgi membrane"/>
    <property type="evidence" value="ECO:0007669"/>
    <property type="project" value="UniProtKB-SubCell"/>
</dbReference>
<dbReference type="InterPro" id="IPR001612">
    <property type="entry name" value="Caveolin"/>
</dbReference>
<keyword evidence="5 6" id="KW-0472">Membrane</keyword>
<dbReference type="AlphaFoldDB" id="A0A8B6GZE4"/>
<keyword evidence="8" id="KW-1185">Reference proteome</keyword>
<comment type="similarity">
    <text evidence="2 6">Belongs to the caveolin family.</text>
</comment>
<name>A0A8B6GZE4_MYTGA</name>
<dbReference type="Proteomes" id="UP000596742">
    <property type="component" value="Unassembled WGS sequence"/>
</dbReference>
<reference evidence="7" key="1">
    <citation type="submission" date="2018-11" db="EMBL/GenBank/DDBJ databases">
        <authorList>
            <person name="Alioto T."/>
            <person name="Alioto T."/>
        </authorList>
    </citation>
    <scope>NUCLEOTIDE SEQUENCE</scope>
</reference>
<evidence type="ECO:0000256" key="4">
    <source>
        <dbReference type="ARBA" id="ARBA00023034"/>
    </source>
</evidence>
<dbReference type="PANTHER" id="PTHR10844">
    <property type="entry name" value="CAVEOLIN"/>
    <property type="match status" value="1"/>
</dbReference>
<evidence type="ECO:0000256" key="3">
    <source>
        <dbReference type="ARBA" id="ARBA00022475"/>
    </source>
</evidence>
<evidence type="ECO:0000256" key="6">
    <source>
        <dbReference type="RuleBase" id="RU000680"/>
    </source>
</evidence>
<dbReference type="PANTHER" id="PTHR10844:SF19">
    <property type="entry name" value="CAVEOLIN-2"/>
    <property type="match status" value="1"/>
</dbReference>
<proteinExistence type="inferred from homology"/>
<dbReference type="EMBL" id="UYJE01009288">
    <property type="protein sequence ID" value="VDI72076.1"/>
    <property type="molecule type" value="Genomic_DNA"/>
</dbReference>
<comment type="subcellular location">
    <subcellularLocation>
        <location evidence="1 6">Cell membrane</location>
        <topology evidence="1 6">Peripheral membrane protein</topology>
    </subcellularLocation>
    <subcellularLocation>
        <location evidence="6">Golgi apparatus membrane</location>
        <topology evidence="6">Peripheral membrane protein</topology>
    </subcellularLocation>
    <subcellularLocation>
        <location evidence="6">Membrane</location>
        <location evidence="6">Caveola</location>
        <topology evidence="6">Peripheral membrane protein</topology>
    </subcellularLocation>
</comment>
<comment type="caution">
    <text evidence="7">The sequence shown here is derived from an EMBL/GenBank/DDBJ whole genome shotgun (WGS) entry which is preliminary data.</text>
</comment>
<accession>A0A8B6GZE4</accession>
<keyword evidence="3 6" id="KW-1003">Cell membrane</keyword>
<protein>
    <recommendedName>
        <fullName evidence="6">Caveolin</fullName>
    </recommendedName>
</protein>
<evidence type="ECO:0000256" key="1">
    <source>
        <dbReference type="ARBA" id="ARBA00004202"/>
    </source>
</evidence>
<keyword evidence="4 6" id="KW-0333">Golgi apparatus</keyword>
<dbReference type="Pfam" id="PF01146">
    <property type="entry name" value="Caveolin"/>
    <property type="match status" value="1"/>
</dbReference>